<dbReference type="EMBL" id="BARS01015523">
    <property type="protein sequence ID" value="GAF91421.1"/>
    <property type="molecule type" value="Genomic_DNA"/>
</dbReference>
<dbReference type="Gene3D" id="3.90.550.10">
    <property type="entry name" value="Spore Coat Polysaccharide Biosynthesis Protein SpsA, Chain A"/>
    <property type="match status" value="1"/>
</dbReference>
<dbReference type="SUPFAM" id="SSF53448">
    <property type="entry name" value="Nucleotide-diphospho-sugar transferases"/>
    <property type="match status" value="1"/>
</dbReference>
<keyword evidence="2" id="KW-0548">Nucleotidyltransferase</keyword>
<reference evidence="4" key="1">
    <citation type="journal article" date="2014" name="Front. Microbiol.">
        <title>High frequency of phylogenetically diverse reductive dehalogenase-homologous genes in deep subseafloor sedimentary metagenomes.</title>
        <authorList>
            <person name="Kawai M."/>
            <person name="Futagami T."/>
            <person name="Toyoda A."/>
            <person name="Takaki Y."/>
            <person name="Nishi S."/>
            <person name="Hori S."/>
            <person name="Arai W."/>
            <person name="Tsubouchi T."/>
            <person name="Morono Y."/>
            <person name="Uchiyama I."/>
            <person name="Ito T."/>
            <person name="Fujiyama A."/>
            <person name="Inagaki F."/>
            <person name="Takami H."/>
        </authorList>
    </citation>
    <scope>NUCLEOTIDE SEQUENCE</scope>
    <source>
        <strain evidence="4">Expedition CK06-06</strain>
    </source>
</reference>
<evidence type="ECO:0000256" key="1">
    <source>
        <dbReference type="ARBA" id="ARBA00022679"/>
    </source>
</evidence>
<dbReference type="InterPro" id="IPR029044">
    <property type="entry name" value="Nucleotide-diphossugar_trans"/>
</dbReference>
<dbReference type="Pfam" id="PF12804">
    <property type="entry name" value="NTP_transf_3"/>
    <property type="match status" value="1"/>
</dbReference>
<dbReference type="AlphaFoldDB" id="X0TW61"/>
<sequence>MLGVPLIERAIRSAVEAGADDFYVVTGYQWEGIRDFLVRLAERLGIPITTLINADWEKENGFSVLKARAYLHEPFLLLMADHLFDPSIAREMMAHPPAEGEILLAVDGDIRNSLIDMEDVTRVMTEDGRIRNIGKGLANFNGFDTGIFLCTPAIFRALEQSAEKYGETTLSGAVRILADLGRAGAFHACGQFWIDVDDAAAFSRAEKALLERLRDKTNDGPVSRYL</sequence>
<dbReference type="InterPro" id="IPR050065">
    <property type="entry name" value="GlmU-like"/>
</dbReference>
<comment type="caution">
    <text evidence="4">The sequence shown here is derived from an EMBL/GenBank/DDBJ whole genome shotgun (WGS) entry which is preliminary data.</text>
</comment>
<feature type="non-terminal residue" evidence="4">
    <location>
        <position position="226"/>
    </location>
</feature>
<keyword evidence="1" id="KW-0808">Transferase</keyword>
<feature type="domain" description="MobA-like NTP transferase" evidence="3">
    <location>
        <begin position="3"/>
        <end position="123"/>
    </location>
</feature>
<dbReference type="PANTHER" id="PTHR43584">
    <property type="entry name" value="NUCLEOTIDYL TRANSFERASE"/>
    <property type="match status" value="1"/>
</dbReference>
<name>X0TW61_9ZZZZ</name>
<gene>
    <name evidence="4" type="ORF">S01H1_25676</name>
</gene>
<protein>
    <recommendedName>
        <fullName evidence="3">MobA-like NTP transferase domain-containing protein</fullName>
    </recommendedName>
</protein>
<organism evidence="4">
    <name type="scientific">marine sediment metagenome</name>
    <dbReference type="NCBI Taxonomy" id="412755"/>
    <lineage>
        <taxon>unclassified sequences</taxon>
        <taxon>metagenomes</taxon>
        <taxon>ecological metagenomes</taxon>
    </lineage>
</organism>
<dbReference type="GO" id="GO:0016779">
    <property type="term" value="F:nucleotidyltransferase activity"/>
    <property type="evidence" value="ECO:0007669"/>
    <property type="project" value="UniProtKB-KW"/>
</dbReference>
<evidence type="ECO:0000313" key="4">
    <source>
        <dbReference type="EMBL" id="GAF91421.1"/>
    </source>
</evidence>
<proteinExistence type="predicted"/>
<evidence type="ECO:0000256" key="2">
    <source>
        <dbReference type="ARBA" id="ARBA00022695"/>
    </source>
</evidence>
<accession>X0TW61</accession>
<dbReference type="InterPro" id="IPR025877">
    <property type="entry name" value="MobA-like_NTP_Trfase"/>
</dbReference>
<dbReference type="PANTHER" id="PTHR43584:SF8">
    <property type="entry name" value="N-ACETYLMURAMATE ALPHA-1-PHOSPHATE URIDYLYLTRANSFERASE"/>
    <property type="match status" value="1"/>
</dbReference>
<evidence type="ECO:0000259" key="3">
    <source>
        <dbReference type="Pfam" id="PF12804"/>
    </source>
</evidence>